<evidence type="ECO:0000313" key="2">
    <source>
        <dbReference type="Proteomes" id="UP000828941"/>
    </source>
</evidence>
<organism evidence="1 2">
    <name type="scientific">Bauhinia variegata</name>
    <name type="common">Purple orchid tree</name>
    <name type="synonym">Phanera variegata</name>
    <dbReference type="NCBI Taxonomy" id="167791"/>
    <lineage>
        <taxon>Eukaryota</taxon>
        <taxon>Viridiplantae</taxon>
        <taxon>Streptophyta</taxon>
        <taxon>Embryophyta</taxon>
        <taxon>Tracheophyta</taxon>
        <taxon>Spermatophyta</taxon>
        <taxon>Magnoliopsida</taxon>
        <taxon>eudicotyledons</taxon>
        <taxon>Gunneridae</taxon>
        <taxon>Pentapetalae</taxon>
        <taxon>rosids</taxon>
        <taxon>fabids</taxon>
        <taxon>Fabales</taxon>
        <taxon>Fabaceae</taxon>
        <taxon>Cercidoideae</taxon>
        <taxon>Cercideae</taxon>
        <taxon>Bauhiniinae</taxon>
        <taxon>Bauhinia</taxon>
    </lineage>
</organism>
<dbReference type="EMBL" id="CM039435">
    <property type="protein sequence ID" value="KAI4316217.1"/>
    <property type="molecule type" value="Genomic_DNA"/>
</dbReference>
<sequence>MGKGNASALGRLKRAVKKLKFLLALWRMPSNSHVAAAGAICKQRWCRFNHGRSLQSCFNNDEFESNRKYKIREYTSTTWHEYSDRDNDEIDVDKRAETFIANFRRQLTLERQVSLESSSCKRDSFEDDIINYNY</sequence>
<comment type="caution">
    <text evidence="1">The sequence shown here is derived from an EMBL/GenBank/DDBJ whole genome shotgun (WGS) entry which is preliminary data.</text>
</comment>
<gene>
    <name evidence="1" type="ORF">L6164_024216</name>
</gene>
<dbReference type="Proteomes" id="UP000828941">
    <property type="component" value="Chromosome 10"/>
</dbReference>
<keyword evidence="2" id="KW-1185">Reference proteome</keyword>
<accession>A0ACB9LY92</accession>
<proteinExistence type="predicted"/>
<protein>
    <submittedName>
        <fullName evidence="1">Uncharacterized protein</fullName>
    </submittedName>
</protein>
<name>A0ACB9LY92_BAUVA</name>
<reference evidence="1 2" key="1">
    <citation type="journal article" date="2022" name="DNA Res.">
        <title>Chromosomal-level genome assembly of the orchid tree Bauhinia variegata (Leguminosae; Cercidoideae) supports the allotetraploid origin hypothesis of Bauhinia.</title>
        <authorList>
            <person name="Zhong Y."/>
            <person name="Chen Y."/>
            <person name="Zheng D."/>
            <person name="Pang J."/>
            <person name="Liu Y."/>
            <person name="Luo S."/>
            <person name="Meng S."/>
            <person name="Qian L."/>
            <person name="Wei D."/>
            <person name="Dai S."/>
            <person name="Zhou R."/>
        </authorList>
    </citation>
    <scope>NUCLEOTIDE SEQUENCE [LARGE SCALE GENOMIC DNA]</scope>
    <source>
        <strain evidence="1">BV-YZ2020</strain>
    </source>
</reference>
<evidence type="ECO:0000313" key="1">
    <source>
        <dbReference type="EMBL" id="KAI4316217.1"/>
    </source>
</evidence>